<dbReference type="EMBL" id="JADGMS010000004">
    <property type="protein sequence ID" value="KAF9684611.1"/>
    <property type="molecule type" value="Genomic_DNA"/>
</dbReference>
<reference evidence="2 3" key="1">
    <citation type="submission" date="2020-10" db="EMBL/GenBank/DDBJ databases">
        <title>Plant Genome Project.</title>
        <authorList>
            <person name="Zhang R.-G."/>
        </authorList>
    </citation>
    <scope>NUCLEOTIDE SEQUENCE [LARGE SCALE GENOMIC DNA]</scope>
    <source>
        <strain evidence="2">FAFU-HL-1</strain>
        <tissue evidence="2">Leaf</tissue>
    </source>
</reference>
<dbReference type="AlphaFoldDB" id="A0A835KEY8"/>
<sequence length="734" mass="82160">MASILRFRKQCYVEPVKFQFFQPQTFDKKEETVATEAKTALENNEKRNKRQQKERSCVNSCCCVIGYMCTTWWLLLVLFNCLPAAFPGFQVPESPGTRLKREGLTALHPVVLVPGIVTGGLELWEGKPCAEGLFRKRLWGGSFTEILKRPLCLLEHLALHNETGLDPPGIRLRAVPGLVAADYFAPGYFVWAVLIENLAKIGYEGKNMHMAAYDWRLSFQNTENHSGGPQSPNDVSVSLLAHVPEILIRDQTLSRLKSQIELMYVTNGYKKVVVVPHSMGVIYFLHFLKWVETPPPMGGGGGPGWCAKHIKAIMNIGPVFLGVPKAVSNLFSAEAKDMASIRAMDPGLLDSEILRLQALEHVMRVTRTWDSIASLLPKGGETVWGNLDWSPEEGYACDLSKKRYLQASAGDKDTNGSDVKMGFHVKDSNKYGRIISFGKETLQLPSSQLPSVDTKWKSSDPLNLILEKCSFHLHKWVLIKILQQEFLGTRTIKNTNSSCGGEVWTEYDEMCRETIRKIAENKPYTARTALDLLRFVAPKMMQRVDSHLSYGIADNLDDPKYTRYKYWSNPLETKLPDAPDIEIYCSYGVGIPTERSYVYKLSPNDRCKSIPFRIDSSVDGDKDSCLRGGVYLADGDETVPVISAGFMCAKGWRGRTRFNPSGIATHIREYRHKPPASLLEGRGLESGAHVDIMGNFALIEDVLRVAAGATGTEIGGDRVYSDIFRMSDRINLRL</sequence>
<dbReference type="InterPro" id="IPR029058">
    <property type="entry name" value="AB_hydrolase_fold"/>
</dbReference>
<dbReference type="SUPFAM" id="SSF53474">
    <property type="entry name" value="alpha/beta-Hydrolases"/>
    <property type="match status" value="1"/>
</dbReference>
<feature type="transmembrane region" description="Helical" evidence="1">
    <location>
        <begin position="56"/>
        <end position="79"/>
    </location>
</feature>
<dbReference type="InterPro" id="IPR003386">
    <property type="entry name" value="LACT/PDAT_acylTrfase"/>
</dbReference>
<evidence type="ECO:0008006" key="4">
    <source>
        <dbReference type="Google" id="ProtNLM"/>
    </source>
</evidence>
<dbReference type="Pfam" id="PF02450">
    <property type="entry name" value="LCAT"/>
    <property type="match status" value="3"/>
</dbReference>
<comment type="caution">
    <text evidence="2">The sequence shown here is derived from an EMBL/GenBank/DDBJ whole genome shotgun (WGS) entry which is preliminary data.</text>
</comment>
<keyword evidence="1" id="KW-0472">Membrane</keyword>
<keyword evidence="1" id="KW-0812">Transmembrane</keyword>
<gene>
    <name evidence="2" type="ORF">SADUNF_Sadunf04G0136500</name>
</gene>
<evidence type="ECO:0000313" key="2">
    <source>
        <dbReference type="EMBL" id="KAF9684611.1"/>
    </source>
</evidence>
<proteinExistence type="predicted"/>
<evidence type="ECO:0000256" key="1">
    <source>
        <dbReference type="SAM" id="Phobius"/>
    </source>
</evidence>
<dbReference type="GO" id="GO:0006629">
    <property type="term" value="P:lipid metabolic process"/>
    <property type="evidence" value="ECO:0007669"/>
    <property type="project" value="InterPro"/>
</dbReference>
<evidence type="ECO:0000313" key="3">
    <source>
        <dbReference type="Proteomes" id="UP000657918"/>
    </source>
</evidence>
<protein>
    <recommendedName>
        <fullName evidence="4">Phospholipid:diacylglycerol acyltransferase 2</fullName>
    </recommendedName>
</protein>
<dbReference type="Proteomes" id="UP000657918">
    <property type="component" value="Chromosome 4"/>
</dbReference>
<dbReference type="Gene3D" id="3.40.50.1820">
    <property type="entry name" value="alpha/beta hydrolase"/>
    <property type="match status" value="1"/>
</dbReference>
<dbReference type="OrthoDB" id="190846at2759"/>
<keyword evidence="1" id="KW-1133">Transmembrane helix</keyword>
<keyword evidence="3" id="KW-1185">Reference proteome</keyword>
<organism evidence="2 3">
    <name type="scientific">Salix dunnii</name>
    <dbReference type="NCBI Taxonomy" id="1413687"/>
    <lineage>
        <taxon>Eukaryota</taxon>
        <taxon>Viridiplantae</taxon>
        <taxon>Streptophyta</taxon>
        <taxon>Embryophyta</taxon>
        <taxon>Tracheophyta</taxon>
        <taxon>Spermatophyta</taxon>
        <taxon>Magnoliopsida</taxon>
        <taxon>eudicotyledons</taxon>
        <taxon>Gunneridae</taxon>
        <taxon>Pentapetalae</taxon>
        <taxon>rosids</taxon>
        <taxon>fabids</taxon>
        <taxon>Malpighiales</taxon>
        <taxon>Salicaceae</taxon>
        <taxon>Saliceae</taxon>
        <taxon>Salix</taxon>
    </lineage>
</organism>
<name>A0A835KEY8_9ROSI</name>
<dbReference type="PANTHER" id="PTHR11440">
    <property type="entry name" value="LECITHIN-CHOLESTEROL ACYLTRANSFERASE-RELATED"/>
    <property type="match status" value="1"/>
</dbReference>
<accession>A0A835KEY8</accession>
<dbReference type="GO" id="GO:0008374">
    <property type="term" value="F:O-acyltransferase activity"/>
    <property type="evidence" value="ECO:0007669"/>
    <property type="project" value="InterPro"/>
</dbReference>